<proteinExistence type="predicted"/>
<dbReference type="AlphaFoldDB" id="A0A9D2MIT3"/>
<evidence type="ECO:0000313" key="1">
    <source>
        <dbReference type="EMBL" id="HJB74858.1"/>
    </source>
</evidence>
<accession>A0A9D2MIT3</accession>
<name>A0A9D2MIT3_9FIRM</name>
<dbReference type="EMBL" id="DWXN01000010">
    <property type="protein sequence ID" value="HJB74858.1"/>
    <property type="molecule type" value="Genomic_DNA"/>
</dbReference>
<gene>
    <name evidence="1" type="ORF">IAA37_04195</name>
</gene>
<comment type="caution">
    <text evidence="1">The sequence shown here is derived from an EMBL/GenBank/DDBJ whole genome shotgun (WGS) entry which is preliminary data.</text>
</comment>
<organism evidence="1 2">
    <name type="scientific">Candidatus Eubacterium faecale</name>
    <dbReference type="NCBI Taxonomy" id="2838568"/>
    <lineage>
        <taxon>Bacteria</taxon>
        <taxon>Bacillati</taxon>
        <taxon>Bacillota</taxon>
        <taxon>Clostridia</taxon>
        <taxon>Eubacteriales</taxon>
        <taxon>Eubacteriaceae</taxon>
        <taxon>Eubacterium</taxon>
    </lineage>
</organism>
<reference evidence="1" key="1">
    <citation type="journal article" date="2021" name="PeerJ">
        <title>Extensive microbial diversity within the chicken gut microbiome revealed by metagenomics and culture.</title>
        <authorList>
            <person name="Gilroy R."/>
            <person name="Ravi A."/>
            <person name="Getino M."/>
            <person name="Pursley I."/>
            <person name="Horton D.L."/>
            <person name="Alikhan N.F."/>
            <person name="Baker D."/>
            <person name="Gharbi K."/>
            <person name="Hall N."/>
            <person name="Watson M."/>
            <person name="Adriaenssens E.M."/>
            <person name="Foster-Nyarko E."/>
            <person name="Jarju S."/>
            <person name="Secka A."/>
            <person name="Antonio M."/>
            <person name="Oren A."/>
            <person name="Chaudhuri R.R."/>
            <person name="La Ragione R."/>
            <person name="Hildebrand F."/>
            <person name="Pallen M.J."/>
        </authorList>
    </citation>
    <scope>NUCLEOTIDE SEQUENCE</scope>
    <source>
        <strain evidence="1">CHK188-16595</strain>
    </source>
</reference>
<dbReference type="Proteomes" id="UP000823877">
    <property type="component" value="Unassembled WGS sequence"/>
</dbReference>
<sequence length="69" mass="7753">MGKVIVLGTYAYGYYEEEGAETTDISDEDVFCNYYLIAIGDELNGYNQLASLTVSANDSVYDRLDLLFF</sequence>
<evidence type="ECO:0000313" key="2">
    <source>
        <dbReference type="Proteomes" id="UP000823877"/>
    </source>
</evidence>
<reference evidence="1" key="2">
    <citation type="submission" date="2021-04" db="EMBL/GenBank/DDBJ databases">
        <authorList>
            <person name="Gilroy R."/>
        </authorList>
    </citation>
    <scope>NUCLEOTIDE SEQUENCE</scope>
    <source>
        <strain evidence="1">CHK188-16595</strain>
    </source>
</reference>
<protein>
    <submittedName>
        <fullName evidence="1">Uncharacterized protein</fullName>
    </submittedName>
</protein>